<dbReference type="Gene3D" id="3.20.20.140">
    <property type="entry name" value="Metal-dependent hydrolases"/>
    <property type="match status" value="1"/>
</dbReference>
<accession>A0A4V6N789</accession>
<dbReference type="AlphaFoldDB" id="A0A4V6N789"/>
<dbReference type="STRING" id="92696.A0A4V6N789"/>
<dbReference type="PANTHER" id="PTHR22642">
    <property type="entry name" value="IMIDAZOLONEPROPIONASE"/>
    <property type="match status" value="1"/>
</dbReference>
<dbReference type="OrthoDB" id="3501663at2759"/>
<feature type="domain" description="Amidohydrolase 3" evidence="2">
    <location>
        <begin position="154"/>
        <end position="648"/>
    </location>
</feature>
<dbReference type="Gene3D" id="3.10.310.70">
    <property type="match status" value="1"/>
</dbReference>
<dbReference type="Proteomes" id="UP000292702">
    <property type="component" value="Unassembled WGS sequence"/>
</dbReference>
<gene>
    <name evidence="3" type="ORF">EIP91_009199</name>
</gene>
<dbReference type="CDD" id="cd01300">
    <property type="entry name" value="YtcJ_like"/>
    <property type="match status" value="1"/>
</dbReference>
<dbReference type="Pfam" id="PF07969">
    <property type="entry name" value="Amidohydro_3"/>
    <property type="match status" value="1"/>
</dbReference>
<organism evidence="3 4">
    <name type="scientific">Steccherinum ochraceum</name>
    <dbReference type="NCBI Taxonomy" id="92696"/>
    <lineage>
        <taxon>Eukaryota</taxon>
        <taxon>Fungi</taxon>
        <taxon>Dikarya</taxon>
        <taxon>Basidiomycota</taxon>
        <taxon>Agaricomycotina</taxon>
        <taxon>Agaricomycetes</taxon>
        <taxon>Polyporales</taxon>
        <taxon>Steccherinaceae</taxon>
        <taxon>Steccherinum</taxon>
    </lineage>
</organism>
<feature type="compositionally biased region" description="Low complexity" evidence="1">
    <location>
        <begin position="13"/>
        <end position="22"/>
    </location>
</feature>
<dbReference type="InterPro" id="IPR011059">
    <property type="entry name" value="Metal-dep_hydrolase_composite"/>
</dbReference>
<feature type="region of interest" description="Disordered" evidence="1">
    <location>
        <begin position="1"/>
        <end position="37"/>
    </location>
</feature>
<keyword evidence="4" id="KW-1185">Reference proteome</keyword>
<dbReference type="SUPFAM" id="SSF51556">
    <property type="entry name" value="Metallo-dependent hydrolases"/>
    <property type="match status" value="1"/>
</dbReference>
<dbReference type="Gene3D" id="2.30.40.10">
    <property type="entry name" value="Urease, subunit C, domain 1"/>
    <property type="match status" value="1"/>
</dbReference>
<proteinExistence type="predicted"/>
<sequence>MAAAMSNRKTSLDKSTSSPSKSRVARDHDAPIPPIPSSDWKKSLRTAVLLAALSAAFTVYRRIQSSSAPSTTATAKLPESYALCTAEPGKVYTVEESAANVDCVLVSRDRILGTGSLEDINFTWDAYQNETIKKFYGNEPKAKKQLAVYKTQPGSIVVPGLADAHAHLIEYGFKVQLPLDAAQSLDEILDILEAYIKSHPDIENDSERWIRGMGWDQTRWKGWAGGFPTAQDLASRPVLASRPIALSRVDGHALWVSPRAIELAEAELPGGKWPSDQEIEGGEIVRDHSGGPAGVFVDMAMDLIPTPQHSEEQMEEYALRAFNDALSVGLTSVHDASSMEEGMVDVYRKLADEGKLSIRVYAMASPSTPPEDRLEGFGVGGRLSMTSVKIFTDGALGSWGAALLEPYSDNPSTAGLMRTSEEKLEKLVQQVWDDGWGVNIHCIGDRANKAVLDIFERILTSESADPLKLAQSRRPRIEHAQIMRVEDLKRSGQLGVEAVITSVQPTHATSDMWYAETRLGPDRIKGAYAYQTLLQASPNKVLPLGSDFPVEGINPLLGFYAAVSRLDVHGNSPHSNDGWYASESLTRAQALKGMTLDPAYASFAEADLGSLVTGKKADLVVLSHDIMEVSISEVLKTEVLATIIDGRIAWGGI</sequence>
<dbReference type="GO" id="GO:0016810">
    <property type="term" value="F:hydrolase activity, acting on carbon-nitrogen (but not peptide) bonds"/>
    <property type="evidence" value="ECO:0007669"/>
    <property type="project" value="InterPro"/>
</dbReference>
<dbReference type="InterPro" id="IPR033932">
    <property type="entry name" value="YtcJ-like"/>
</dbReference>
<dbReference type="InterPro" id="IPR013108">
    <property type="entry name" value="Amidohydro_3"/>
</dbReference>
<dbReference type="SUPFAM" id="SSF51338">
    <property type="entry name" value="Composite domain of metallo-dependent hydrolases"/>
    <property type="match status" value="1"/>
</dbReference>
<reference evidence="3 4" key="1">
    <citation type="submission" date="2018-11" db="EMBL/GenBank/DDBJ databases">
        <title>Genome assembly of Steccherinum ochraceum LE-BIN_3174, the white-rot fungus of the Steccherinaceae family (The Residual Polyporoid clade, Polyporales, Basidiomycota).</title>
        <authorList>
            <person name="Fedorova T.V."/>
            <person name="Glazunova O.A."/>
            <person name="Landesman E.O."/>
            <person name="Moiseenko K.V."/>
            <person name="Psurtseva N.V."/>
            <person name="Savinova O.S."/>
            <person name="Shakhova N.V."/>
            <person name="Tyazhelova T.V."/>
            <person name="Vasina D.V."/>
        </authorList>
    </citation>
    <scope>NUCLEOTIDE SEQUENCE [LARGE SCALE GENOMIC DNA]</scope>
    <source>
        <strain evidence="3 4">LE-BIN_3174</strain>
    </source>
</reference>
<comment type="caution">
    <text evidence="3">The sequence shown here is derived from an EMBL/GenBank/DDBJ whole genome shotgun (WGS) entry which is preliminary data.</text>
</comment>
<dbReference type="PANTHER" id="PTHR22642:SF2">
    <property type="entry name" value="PROTEIN LONG AFTER FAR-RED 3"/>
    <property type="match status" value="1"/>
</dbReference>
<evidence type="ECO:0000259" key="2">
    <source>
        <dbReference type="Pfam" id="PF07969"/>
    </source>
</evidence>
<evidence type="ECO:0000256" key="1">
    <source>
        <dbReference type="SAM" id="MobiDB-lite"/>
    </source>
</evidence>
<protein>
    <recommendedName>
        <fullName evidence="2">Amidohydrolase 3 domain-containing protein</fullName>
    </recommendedName>
</protein>
<dbReference type="InterPro" id="IPR032466">
    <property type="entry name" value="Metal_Hydrolase"/>
</dbReference>
<evidence type="ECO:0000313" key="4">
    <source>
        <dbReference type="Proteomes" id="UP000292702"/>
    </source>
</evidence>
<dbReference type="EMBL" id="RWJN01000052">
    <property type="protein sequence ID" value="TCD68977.1"/>
    <property type="molecule type" value="Genomic_DNA"/>
</dbReference>
<name>A0A4V6N789_9APHY</name>
<evidence type="ECO:0000313" key="3">
    <source>
        <dbReference type="EMBL" id="TCD68977.1"/>
    </source>
</evidence>